<feature type="region of interest" description="Disordered" evidence="8">
    <location>
        <begin position="473"/>
        <end position="497"/>
    </location>
</feature>
<dbReference type="EMBL" id="JAEAOA010001069">
    <property type="protein sequence ID" value="KAK3603656.1"/>
    <property type="molecule type" value="Genomic_DNA"/>
</dbReference>
<reference evidence="11" key="2">
    <citation type="journal article" date="2021" name="Genome Biol. Evol.">
        <title>Developing a high-quality reference genome for a parasitic bivalve with doubly uniparental inheritance (Bivalvia: Unionida).</title>
        <authorList>
            <person name="Smith C.H."/>
        </authorList>
    </citation>
    <scope>NUCLEOTIDE SEQUENCE</scope>
    <source>
        <strain evidence="11">CHS0354</strain>
        <tissue evidence="11">Mantle</tissue>
    </source>
</reference>
<dbReference type="PANTHER" id="PTHR45695:SF9">
    <property type="entry name" value="LEUCOKININ RECEPTOR"/>
    <property type="match status" value="1"/>
</dbReference>
<feature type="region of interest" description="Disordered" evidence="8">
    <location>
        <begin position="362"/>
        <end position="397"/>
    </location>
</feature>
<feature type="transmembrane region" description="Helical" evidence="9">
    <location>
        <begin position="35"/>
        <end position="58"/>
    </location>
</feature>
<organism evidence="11 12">
    <name type="scientific">Potamilus streckersoni</name>
    <dbReference type="NCBI Taxonomy" id="2493646"/>
    <lineage>
        <taxon>Eukaryota</taxon>
        <taxon>Metazoa</taxon>
        <taxon>Spiralia</taxon>
        <taxon>Lophotrochozoa</taxon>
        <taxon>Mollusca</taxon>
        <taxon>Bivalvia</taxon>
        <taxon>Autobranchia</taxon>
        <taxon>Heteroconchia</taxon>
        <taxon>Palaeoheterodonta</taxon>
        <taxon>Unionida</taxon>
        <taxon>Unionoidea</taxon>
        <taxon>Unionidae</taxon>
        <taxon>Ambleminae</taxon>
        <taxon>Lampsilini</taxon>
        <taxon>Potamilus</taxon>
    </lineage>
</organism>
<dbReference type="Gene3D" id="1.20.1070.10">
    <property type="entry name" value="Rhodopsin 7-helix transmembrane proteins"/>
    <property type="match status" value="1"/>
</dbReference>
<dbReference type="SMART" id="SM01381">
    <property type="entry name" value="7TM_GPCR_Srsx"/>
    <property type="match status" value="1"/>
</dbReference>
<protein>
    <recommendedName>
        <fullName evidence="10">G-protein coupled receptors family 1 profile domain-containing protein</fullName>
    </recommendedName>
</protein>
<sequence>MMANETENVTDSLAQPNGSANLADPYWSVMEKVIFGTWLSVSALCAVIGNLMVIIVVARHRGMQTRTNMFLVNLAIADFFVGILMAPFSLTTLIKERWIFGETMCKINGFMNTVCFITSIHTLMYISIHKYVSITRPFSRILNNLKIVIMIACAWTWAMICGVLTVFALSTVIYKPRTMQCGPEYPHNEREYIHHAIIQISNIGIPFLIMTFAYLGMYREFRQHIIRLHKNTTLQSDQIIGQQIQVTKTLFIVLACFFLCWIPYAIYSGYVTTVKDRDSIPGWANAAAYCFMYMNSGCNPIIYAWRSPSFREGYKEILCQQPSYIVSDDTIRDLDSPGIIRRLSLLLHSSFKHSARMRSWSRRNSDGASSTSSLKISRSNASCSSPTQTHTLLRRATSKTAKGSSIIKKDGSLIITKNGKIISVRQDIPLKKQQSTFDFASAVAVSSTRKNGISKSLSDINECNQENGAELAPLLNRPERQNKASSSQCDSISDQSELSFTNSPQLLKSRYPKMWHHTSLTKIDSIDTDADQRKKETSCENRLPCDDSISVNIETYSSEKIEQNSDNNRANLLETYKIMDVKLLSQTSNRSDNSAVSGDSRTFDDVFQDDDGREEQILITFSPDKSILEEMPLEPSPRHKLAKSDLFLDLESEQNKKKNNIKSTKSSDVIFTVPLLKGPSMEHLDALFLIPRSSSDASSLSPHFKNSPLYKRRWLSRRGITDPEKPQQ</sequence>
<evidence type="ECO:0000256" key="6">
    <source>
        <dbReference type="ARBA" id="ARBA00023170"/>
    </source>
</evidence>
<feature type="transmembrane region" description="Helical" evidence="9">
    <location>
        <begin position="70"/>
        <end position="90"/>
    </location>
</feature>
<dbReference type="SUPFAM" id="SSF81321">
    <property type="entry name" value="Family A G protein-coupled receptor-like"/>
    <property type="match status" value="1"/>
</dbReference>
<evidence type="ECO:0000256" key="7">
    <source>
        <dbReference type="ARBA" id="ARBA00023224"/>
    </source>
</evidence>
<evidence type="ECO:0000256" key="9">
    <source>
        <dbReference type="SAM" id="Phobius"/>
    </source>
</evidence>
<evidence type="ECO:0000256" key="3">
    <source>
        <dbReference type="ARBA" id="ARBA00022989"/>
    </source>
</evidence>
<dbReference type="Pfam" id="PF00001">
    <property type="entry name" value="7tm_1"/>
    <property type="match status" value="1"/>
</dbReference>
<evidence type="ECO:0000256" key="1">
    <source>
        <dbReference type="ARBA" id="ARBA00004141"/>
    </source>
</evidence>
<dbReference type="PRINTS" id="PR00237">
    <property type="entry name" value="GPCRRHODOPSN"/>
</dbReference>
<dbReference type="InterPro" id="IPR017452">
    <property type="entry name" value="GPCR_Rhodpsn_7TM"/>
</dbReference>
<comment type="caution">
    <text evidence="11">The sequence shown here is derived from an EMBL/GenBank/DDBJ whole genome shotgun (WGS) entry which is preliminary data.</text>
</comment>
<evidence type="ECO:0000256" key="5">
    <source>
        <dbReference type="ARBA" id="ARBA00023136"/>
    </source>
</evidence>
<feature type="compositionally biased region" description="Low complexity" evidence="8">
    <location>
        <begin position="485"/>
        <end position="496"/>
    </location>
</feature>
<feature type="transmembrane region" description="Helical" evidence="9">
    <location>
        <begin position="249"/>
        <end position="266"/>
    </location>
</feature>
<dbReference type="GO" id="GO:0005886">
    <property type="term" value="C:plasma membrane"/>
    <property type="evidence" value="ECO:0007669"/>
    <property type="project" value="TreeGrafter"/>
</dbReference>
<reference evidence="11" key="3">
    <citation type="submission" date="2023-05" db="EMBL/GenBank/DDBJ databases">
        <authorList>
            <person name="Smith C.H."/>
        </authorList>
    </citation>
    <scope>NUCLEOTIDE SEQUENCE</scope>
    <source>
        <strain evidence="11">CHS0354</strain>
        <tissue evidence="11">Mantle</tissue>
    </source>
</reference>
<dbReference type="PROSITE" id="PS50262">
    <property type="entry name" value="G_PROTEIN_RECEP_F1_2"/>
    <property type="match status" value="1"/>
</dbReference>
<evidence type="ECO:0000256" key="4">
    <source>
        <dbReference type="ARBA" id="ARBA00023040"/>
    </source>
</evidence>
<keyword evidence="4" id="KW-0297">G-protein coupled receptor</keyword>
<keyword evidence="2 9" id="KW-0812">Transmembrane</keyword>
<dbReference type="Proteomes" id="UP001195483">
    <property type="component" value="Unassembled WGS sequence"/>
</dbReference>
<name>A0AAE0T4W6_9BIVA</name>
<dbReference type="CDD" id="cd00637">
    <property type="entry name" value="7tm_classA_rhodopsin-like"/>
    <property type="match status" value="1"/>
</dbReference>
<evidence type="ECO:0000256" key="2">
    <source>
        <dbReference type="ARBA" id="ARBA00022692"/>
    </source>
</evidence>
<dbReference type="PANTHER" id="PTHR45695">
    <property type="entry name" value="LEUCOKININ RECEPTOR-RELATED"/>
    <property type="match status" value="1"/>
</dbReference>
<keyword evidence="7" id="KW-0807">Transducer</keyword>
<keyword evidence="3 9" id="KW-1133">Transmembrane helix</keyword>
<reference evidence="11" key="1">
    <citation type="journal article" date="2021" name="Genome Biol. Evol.">
        <title>A High-Quality Reference Genome for a Parasitic Bivalve with Doubly Uniparental Inheritance (Bivalvia: Unionida).</title>
        <authorList>
            <person name="Smith C.H."/>
        </authorList>
    </citation>
    <scope>NUCLEOTIDE SEQUENCE</scope>
    <source>
        <strain evidence="11">CHS0354</strain>
    </source>
</reference>
<feature type="domain" description="G-protein coupled receptors family 1 profile" evidence="10">
    <location>
        <begin position="49"/>
        <end position="303"/>
    </location>
</feature>
<dbReference type="AlphaFoldDB" id="A0AAE0T4W6"/>
<gene>
    <name evidence="11" type="ORF">CHS0354_017372</name>
</gene>
<evidence type="ECO:0000313" key="12">
    <source>
        <dbReference type="Proteomes" id="UP001195483"/>
    </source>
</evidence>
<evidence type="ECO:0000313" key="11">
    <source>
        <dbReference type="EMBL" id="KAK3603656.1"/>
    </source>
</evidence>
<feature type="compositionally biased region" description="Polar residues" evidence="8">
    <location>
        <begin position="366"/>
        <end position="391"/>
    </location>
</feature>
<feature type="compositionally biased region" description="Polar residues" evidence="8">
    <location>
        <begin position="588"/>
        <end position="600"/>
    </location>
</feature>
<keyword evidence="12" id="KW-1185">Reference proteome</keyword>
<evidence type="ECO:0000259" key="10">
    <source>
        <dbReference type="PROSITE" id="PS50262"/>
    </source>
</evidence>
<accession>A0AAE0T4W6</accession>
<feature type="transmembrane region" description="Helical" evidence="9">
    <location>
        <begin position="193"/>
        <end position="217"/>
    </location>
</feature>
<dbReference type="GO" id="GO:0004930">
    <property type="term" value="F:G protein-coupled receptor activity"/>
    <property type="evidence" value="ECO:0007669"/>
    <property type="project" value="UniProtKB-KW"/>
</dbReference>
<feature type="transmembrane region" description="Helical" evidence="9">
    <location>
        <begin position="110"/>
        <end position="128"/>
    </location>
</feature>
<proteinExistence type="predicted"/>
<feature type="transmembrane region" description="Helical" evidence="9">
    <location>
        <begin position="148"/>
        <end position="173"/>
    </location>
</feature>
<dbReference type="InterPro" id="IPR000276">
    <property type="entry name" value="GPCR_Rhodpsn"/>
</dbReference>
<comment type="subcellular location">
    <subcellularLocation>
        <location evidence="1">Membrane</location>
        <topology evidence="1">Multi-pass membrane protein</topology>
    </subcellularLocation>
</comment>
<keyword evidence="5 9" id="KW-0472">Membrane</keyword>
<evidence type="ECO:0000256" key="8">
    <source>
        <dbReference type="SAM" id="MobiDB-lite"/>
    </source>
</evidence>
<keyword evidence="6" id="KW-0675">Receptor</keyword>
<feature type="region of interest" description="Disordered" evidence="8">
    <location>
        <begin position="588"/>
        <end position="607"/>
    </location>
</feature>